<keyword evidence="7" id="KW-1185">Reference proteome</keyword>
<gene>
    <name evidence="6" type="primary">spo0J</name>
    <name evidence="6" type="ORF">TKV_c24700</name>
</gene>
<dbReference type="GO" id="GO:0005694">
    <property type="term" value="C:chromosome"/>
    <property type="evidence" value="ECO:0007669"/>
    <property type="project" value="TreeGrafter"/>
</dbReference>
<dbReference type="GO" id="GO:0003677">
    <property type="term" value="F:DNA binding"/>
    <property type="evidence" value="ECO:0007669"/>
    <property type="project" value="UniProtKB-KW"/>
</dbReference>
<dbReference type="Pfam" id="PF23552">
    <property type="entry name" value="ParB_C"/>
    <property type="match status" value="1"/>
</dbReference>
<dbReference type="RefSeq" id="WP_049686137.1">
    <property type="nucleotide sequence ID" value="NZ_CP009170.1"/>
</dbReference>
<dbReference type="eggNOG" id="COG1475">
    <property type="taxonomic scope" value="Bacteria"/>
</dbReference>
<dbReference type="PROSITE" id="PS50943">
    <property type="entry name" value="HTH_CROC1"/>
    <property type="match status" value="1"/>
</dbReference>
<dbReference type="SMART" id="SM00470">
    <property type="entry name" value="ParB"/>
    <property type="match status" value="1"/>
</dbReference>
<evidence type="ECO:0000256" key="2">
    <source>
        <dbReference type="ARBA" id="ARBA00006295"/>
    </source>
</evidence>
<dbReference type="InterPro" id="IPR001387">
    <property type="entry name" value="Cro/C1-type_HTH"/>
</dbReference>
<protein>
    <submittedName>
        <fullName evidence="6">Stage 0 sporulation protein J</fullName>
    </submittedName>
</protein>
<dbReference type="GO" id="GO:0045881">
    <property type="term" value="P:positive regulation of sporulation resulting in formation of a cellular spore"/>
    <property type="evidence" value="ECO:0007669"/>
    <property type="project" value="TreeGrafter"/>
</dbReference>
<dbReference type="InterPro" id="IPR050336">
    <property type="entry name" value="Chromosome_partition/occlusion"/>
</dbReference>
<feature type="domain" description="HTH cro/C1-type" evidence="5">
    <location>
        <begin position="131"/>
        <end position="157"/>
    </location>
</feature>
<evidence type="ECO:0000259" key="5">
    <source>
        <dbReference type="PROSITE" id="PS50943"/>
    </source>
</evidence>
<dbReference type="OrthoDB" id="9802051at2"/>
<dbReference type="KEGG" id="tki:TKV_c24700"/>
<dbReference type="InterPro" id="IPR003115">
    <property type="entry name" value="ParB_N"/>
</dbReference>
<dbReference type="Pfam" id="PF17762">
    <property type="entry name" value="HTH_ParB"/>
    <property type="match status" value="1"/>
</dbReference>
<dbReference type="HOGENOM" id="CLU_023853_0_0_9"/>
<dbReference type="AlphaFoldDB" id="A0A097AUR6"/>
<dbReference type="Gene3D" id="1.10.10.2830">
    <property type="match status" value="1"/>
</dbReference>
<dbReference type="InterPro" id="IPR036086">
    <property type="entry name" value="ParB/Sulfiredoxin_sf"/>
</dbReference>
<keyword evidence="4" id="KW-0238">DNA-binding</keyword>
<dbReference type="SUPFAM" id="SSF110849">
    <property type="entry name" value="ParB/Sulfiredoxin"/>
    <property type="match status" value="1"/>
</dbReference>
<dbReference type="NCBIfam" id="TIGR00180">
    <property type="entry name" value="parB_part"/>
    <property type="match status" value="1"/>
</dbReference>
<dbReference type="Proteomes" id="UP000029669">
    <property type="component" value="Chromosome"/>
</dbReference>
<evidence type="ECO:0000313" key="7">
    <source>
        <dbReference type="Proteomes" id="UP000029669"/>
    </source>
</evidence>
<evidence type="ECO:0000313" key="6">
    <source>
        <dbReference type="EMBL" id="AIS53587.1"/>
    </source>
</evidence>
<evidence type="ECO:0000256" key="3">
    <source>
        <dbReference type="ARBA" id="ARBA00022829"/>
    </source>
</evidence>
<dbReference type="GO" id="GO:0009295">
    <property type="term" value="C:nucleoid"/>
    <property type="evidence" value="ECO:0007669"/>
    <property type="project" value="UniProtKB-SubCell"/>
</dbReference>
<dbReference type="PANTHER" id="PTHR33375">
    <property type="entry name" value="CHROMOSOME-PARTITIONING PROTEIN PARB-RELATED"/>
    <property type="match status" value="1"/>
</dbReference>
<name>A0A097AUR6_THEKI</name>
<dbReference type="InterPro" id="IPR004437">
    <property type="entry name" value="ParB/RepB/Spo0J"/>
</dbReference>
<dbReference type="InterPro" id="IPR057240">
    <property type="entry name" value="ParB_dimer_C"/>
</dbReference>
<dbReference type="PANTHER" id="PTHR33375:SF1">
    <property type="entry name" value="CHROMOSOME-PARTITIONING PROTEIN PARB-RELATED"/>
    <property type="match status" value="1"/>
</dbReference>
<dbReference type="FunFam" id="3.90.1530.30:FF:000001">
    <property type="entry name" value="Chromosome partitioning protein ParB"/>
    <property type="match status" value="1"/>
</dbReference>
<dbReference type="FunFam" id="1.10.10.2830:FF:000001">
    <property type="entry name" value="Chromosome partitioning protein ParB"/>
    <property type="match status" value="1"/>
</dbReference>
<dbReference type="STRING" id="2325.TKV_c24700"/>
<evidence type="ECO:0000256" key="1">
    <source>
        <dbReference type="ARBA" id="ARBA00004453"/>
    </source>
</evidence>
<reference evidence="7" key="1">
    <citation type="journal article" date="2015" name="Genome Announc.">
        <title>Whole-Genome Sequences of 80 Environmental and Clinical Isolates of Burkholderia pseudomallei.</title>
        <authorList>
            <person name="Johnson S.L."/>
            <person name="Baker A.L."/>
            <person name="Chain P.S."/>
            <person name="Currie B.J."/>
            <person name="Daligault H.E."/>
            <person name="Davenport K.W."/>
            <person name="Davis C.B."/>
            <person name="Inglis T.J."/>
            <person name="Kaestli M."/>
            <person name="Koren S."/>
            <person name="Mayo M."/>
            <person name="Merritt A.J."/>
            <person name="Price E.P."/>
            <person name="Sarovich D.S."/>
            <person name="Warner J."/>
            <person name="Rosovitz M.J."/>
        </authorList>
    </citation>
    <scope>NUCLEOTIDE SEQUENCE [LARGE SCALE GENOMIC DNA]</scope>
    <source>
        <strain evidence="7">DSM 2030</strain>
    </source>
</reference>
<sequence>MASKKGLGRGLQALIPEYQTEDLQGVETIKISDIQPNQYQPRKHFNEETLKELADSIKEHGVIQPIIVRKINSSYQIVAGERRWRAAKIAGLSEIPAIIKDFDDRQVMEIALIENLQREDLDPIDEAKAYKSLMEQFNLTQEEISKRVGKSRSAIANSIRLLNLDERVQNMLSKGDITIGHAKVILSLTNKNLQYEVANKIVLEGLNVRDTEKLIKNLSETNRKVSKRNERKSTNVHLKEIEENLCSLLGTKVKISHKSKNKGIIQIEYYGEEDLTRILEIFYGNGMEKKAFV</sequence>
<keyword evidence="3" id="KW-0159">Chromosome partition</keyword>
<proteinExistence type="inferred from homology"/>
<accession>A0A097AUR6</accession>
<organism evidence="6 7">
    <name type="scientific">Thermoanaerobacter kivui</name>
    <name type="common">Acetogenium kivui</name>
    <dbReference type="NCBI Taxonomy" id="2325"/>
    <lineage>
        <taxon>Bacteria</taxon>
        <taxon>Bacillati</taxon>
        <taxon>Bacillota</taxon>
        <taxon>Clostridia</taxon>
        <taxon>Thermoanaerobacterales</taxon>
        <taxon>Thermoanaerobacteraceae</taxon>
        <taxon>Thermoanaerobacter</taxon>
    </lineage>
</organism>
<dbReference type="CDD" id="cd16393">
    <property type="entry name" value="SPO0J_N"/>
    <property type="match status" value="1"/>
</dbReference>
<dbReference type="Gene3D" id="3.90.1530.30">
    <property type="match status" value="1"/>
</dbReference>
<evidence type="ECO:0000256" key="4">
    <source>
        <dbReference type="ARBA" id="ARBA00023125"/>
    </source>
</evidence>
<comment type="subcellular location">
    <subcellularLocation>
        <location evidence="1">Cytoplasm</location>
        <location evidence="1">Nucleoid</location>
    </subcellularLocation>
</comment>
<dbReference type="InterPro" id="IPR041468">
    <property type="entry name" value="HTH_ParB/Spo0J"/>
</dbReference>
<dbReference type="GO" id="GO:0007059">
    <property type="term" value="P:chromosome segregation"/>
    <property type="evidence" value="ECO:0007669"/>
    <property type="project" value="UniProtKB-KW"/>
</dbReference>
<dbReference type="Pfam" id="PF02195">
    <property type="entry name" value="ParB_N"/>
    <property type="match status" value="1"/>
</dbReference>
<dbReference type="EMBL" id="CP009170">
    <property type="protein sequence ID" value="AIS53587.1"/>
    <property type="molecule type" value="Genomic_DNA"/>
</dbReference>
<comment type="similarity">
    <text evidence="2">Belongs to the ParB family.</text>
</comment>